<dbReference type="PROSITE" id="PS50059">
    <property type="entry name" value="FKBP_PPIASE"/>
    <property type="match status" value="1"/>
</dbReference>
<dbReference type="PANTHER" id="PTHR43811:SF19">
    <property type="entry name" value="39 KDA FK506-BINDING NUCLEAR PROTEIN"/>
    <property type="match status" value="1"/>
</dbReference>
<evidence type="ECO:0000313" key="9">
    <source>
        <dbReference type="EMBL" id="QKJ31387.1"/>
    </source>
</evidence>
<protein>
    <recommendedName>
        <fullName evidence="3 6">peptidylprolyl isomerase</fullName>
        <ecNumber evidence="3 6">5.2.1.8</ecNumber>
    </recommendedName>
</protein>
<evidence type="ECO:0000256" key="1">
    <source>
        <dbReference type="ARBA" id="ARBA00000971"/>
    </source>
</evidence>
<evidence type="ECO:0000259" key="8">
    <source>
        <dbReference type="PROSITE" id="PS50059"/>
    </source>
</evidence>
<evidence type="ECO:0000256" key="4">
    <source>
        <dbReference type="ARBA" id="ARBA00023110"/>
    </source>
</evidence>
<dbReference type="EC" id="5.2.1.8" evidence="3 6"/>
<name>A0A7D4Q4X9_9SPHI</name>
<dbReference type="GO" id="GO:0003755">
    <property type="term" value="F:peptidyl-prolyl cis-trans isomerase activity"/>
    <property type="evidence" value="ECO:0007669"/>
    <property type="project" value="UniProtKB-KW"/>
</dbReference>
<proteinExistence type="inferred from homology"/>
<sequence length="323" mass="34695">MKKNLIYLAVVAVALSSCGGGFKQGPGGLLYNIHEDKSGATIKEGDFVAINMIAKTEGDSVLSNTYTQGRPILAPIPKPQFKGDVVAGIMMLSEGDSATVKVNVDSMAKAGTPKQPGFKGKYVVFQLKVEKVIAKGNLAENVFQDRIKAFYTDYVAKIKNAEPAKIKKYIDDKKLKVTKTASDLNYVINTQGNGAVPVAGDTVMVYYAGKMLNDEIFETNIKDEAVKSKKFNPMNPYKPIPVVVGQQKVIAGWDEALLMMHVGTKATLIIPSKLAYGEQGMPPVVGPYTPLVFDIEVAAVKKPNPNAAVPAPPAPQPPVQAKK</sequence>
<feature type="region of interest" description="Disordered" evidence="7">
    <location>
        <begin position="304"/>
        <end position="323"/>
    </location>
</feature>
<evidence type="ECO:0000256" key="7">
    <source>
        <dbReference type="SAM" id="MobiDB-lite"/>
    </source>
</evidence>
<reference evidence="9 10" key="1">
    <citation type="submission" date="2020-05" db="EMBL/GenBank/DDBJ databases">
        <title>Mucilaginibacter mali sp. nov.</title>
        <authorList>
            <person name="Kim H.S."/>
            <person name="Lee K.C."/>
            <person name="Suh M.K."/>
            <person name="Kim J.-S."/>
            <person name="Han K.-I."/>
            <person name="Eom M.K."/>
            <person name="Shin Y.K."/>
            <person name="Lee J.-S."/>
        </authorList>
    </citation>
    <scope>NUCLEOTIDE SEQUENCE [LARGE SCALE GENOMIC DNA]</scope>
    <source>
        <strain evidence="9 10">G2-14</strain>
    </source>
</reference>
<dbReference type="SUPFAM" id="SSF54534">
    <property type="entry name" value="FKBP-like"/>
    <property type="match status" value="2"/>
</dbReference>
<keyword evidence="5 6" id="KW-0413">Isomerase</keyword>
<evidence type="ECO:0000256" key="5">
    <source>
        <dbReference type="ARBA" id="ARBA00023235"/>
    </source>
</evidence>
<accession>A0A7D4Q4X9</accession>
<evidence type="ECO:0000256" key="6">
    <source>
        <dbReference type="PROSITE-ProRule" id="PRU00277"/>
    </source>
</evidence>
<dbReference type="EMBL" id="CP054139">
    <property type="protein sequence ID" value="QKJ31387.1"/>
    <property type="molecule type" value="Genomic_DNA"/>
</dbReference>
<evidence type="ECO:0000256" key="2">
    <source>
        <dbReference type="ARBA" id="ARBA00006577"/>
    </source>
</evidence>
<dbReference type="PROSITE" id="PS51257">
    <property type="entry name" value="PROKAR_LIPOPROTEIN"/>
    <property type="match status" value="1"/>
</dbReference>
<dbReference type="PANTHER" id="PTHR43811">
    <property type="entry name" value="FKBP-TYPE PEPTIDYL-PROLYL CIS-TRANS ISOMERASE FKPA"/>
    <property type="match status" value="1"/>
</dbReference>
<dbReference type="Gene3D" id="3.10.50.40">
    <property type="match status" value="2"/>
</dbReference>
<keyword evidence="10" id="KW-1185">Reference proteome</keyword>
<dbReference type="RefSeq" id="WP_173416047.1">
    <property type="nucleotide sequence ID" value="NZ_CP054139.1"/>
</dbReference>
<comment type="similarity">
    <text evidence="2">Belongs to the FKBP-type PPIase family.</text>
</comment>
<evidence type="ECO:0000256" key="3">
    <source>
        <dbReference type="ARBA" id="ARBA00013194"/>
    </source>
</evidence>
<dbReference type="InterPro" id="IPR001179">
    <property type="entry name" value="PPIase_FKBP_dom"/>
</dbReference>
<dbReference type="Proteomes" id="UP000505355">
    <property type="component" value="Chromosome"/>
</dbReference>
<dbReference type="Pfam" id="PF00254">
    <property type="entry name" value="FKBP_C"/>
    <property type="match status" value="1"/>
</dbReference>
<evidence type="ECO:0000313" key="10">
    <source>
        <dbReference type="Proteomes" id="UP000505355"/>
    </source>
</evidence>
<dbReference type="AlphaFoldDB" id="A0A7D4Q4X9"/>
<dbReference type="KEGG" id="mmab:HQ865_16990"/>
<feature type="compositionally biased region" description="Pro residues" evidence="7">
    <location>
        <begin position="310"/>
        <end position="323"/>
    </location>
</feature>
<keyword evidence="4 6" id="KW-0697">Rotamase</keyword>
<gene>
    <name evidence="9" type="ORF">HQ865_16990</name>
</gene>
<feature type="domain" description="PPIase FKBP-type" evidence="8">
    <location>
        <begin position="200"/>
        <end position="301"/>
    </location>
</feature>
<dbReference type="InterPro" id="IPR046357">
    <property type="entry name" value="PPIase_dom_sf"/>
</dbReference>
<comment type="catalytic activity">
    <reaction evidence="1 6">
        <text>[protein]-peptidylproline (omega=180) = [protein]-peptidylproline (omega=0)</text>
        <dbReference type="Rhea" id="RHEA:16237"/>
        <dbReference type="Rhea" id="RHEA-COMP:10747"/>
        <dbReference type="Rhea" id="RHEA-COMP:10748"/>
        <dbReference type="ChEBI" id="CHEBI:83833"/>
        <dbReference type="ChEBI" id="CHEBI:83834"/>
        <dbReference type="EC" id="5.2.1.8"/>
    </reaction>
</comment>
<organism evidence="9 10">
    <name type="scientific">Mucilaginibacter mali</name>
    <dbReference type="NCBI Taxonomy" id="2740462"/>
    <lineage>
        <taxon>Bacteria</taxon>
        <taxon>Pseudomonadati</taxon>
        <taxon>Bacteroidota</taxon>
        <taxon>Sphingobacteriia</taxon>
        <taxon>Sphingobacteriales</taxon>
        <taxon>Sphingobacteriaceae</taxon>
        <taxon>Mucilaginibacter</taxon>
    </lineage>
</organism>